<dbReference type="PANTHER" id="PTHR11070">
    <property type="entry name" value="UVRD / RECB / PCRA DNA HELICASE FAMILY MEMBER"/>
    <property type="match status" value="1"/>
</dbReference>
<dbReference type="EMBL" id="BJTG01000006">
    <property type="protein sequence ID" value="GEJ57960.1"/>
    <property type="molecule type" value="Genomic_DNA"/>
</dbReference>
<evidence type="ECO:0000256" key="6">
    <source>
        <dbReference type="ARBA" id="ARBA00022839"/>
    </source>
</evidence>
<dbReference type="Gene3D" id="1.10.486.10">
    <property type="entry name" value="PCRA, domain 4"/>
    <property type="match status" value="1"/>
</dbReference>
<dbReference type="PANTHER" id="PTHR11070:SF2">
    <property type="entry name" value="ATP-DEPENDENT DNA HELICASE SRS2"/>
    <property type="match status" value="1"/>
</dbReference>
<dbReference type="InterPro" id="IPR011604">
    <property type="entry name" value="PDDEXK-like_dom_sf"/>
</dbReference>
<dbReference type="PROSITE" id="PS51198">
    <property type="entry name" value="UVRD_HELICASE_ATP_BIND"/>
    <property type="match status" value="1"/>
</dbReference>
<dbReference type="InterPro" id="IPR027417">
    <property type="entry name" value="P-loop_NTPase"/>
</dbReference>
<dbReference type="AlphaFoldDB" id="A0A7I9VPC2"/>
<keyword evidence="8" id="KW-0238">DNA-binding</keyword>
<dbReference type="InterPro" id="IPR014017">
    <property type="entry name" value="DNA_helicase_UvrD-like_C"/>
</dbReference>
<feature type="binding site" evidence="15">
    <location>
        <begin position="24"/>
        <end position="31"/>
    </location>
    <ligand>
        <name>ATP</name>
        <dbReference type="ChEBI" id="CHEBI:30616"/>
    </ligand>
</feature>
<keyword evidence="7 15" id="KW-0067">ATP-binding</keyword>
<dbReference type="Pfam" id="PF13361">
    <property type="entry name" value="UvrD_C"/>
    <property type="match status" value="1"/>
</dbReference>
<dbReference type="RefSeq" id="WP_176066047.1">
    <property type="nucleotide sequence ID" value="NZ_BJTG01000006.1"/>
</dbReference>
<reference evidence="20" key="1">
    <citation type="journal article" date="2020" name="Appl. Environ. Microbiol.">
        <title>Diazotrophic Anaeromyxobacter Isolates from Soils.</title>
        <authorList>
            <person name="Masuda Y."/>
            <person name="Yamanaka H."/>
            <person name="Xu Z.X."/>
            <person name="Shiratori Y."/>
            <person name="Aono T."/>
            <person name="Amachi S."/>
            <person name="Senoo K."/>
            <person name="Itoh H."/>
        </authorList>
    </citation>
    <scope>NUCLEOTIDE SEQUENCE [LARGE SCALE GENOMIC DNA]</scope>
    <source>
        <strain evidence="20">R267</strain>
    </source>
</reference>
<evidence type="ECO:0000256" key="11">
    <source>
        <dbReference type="ARBA" id="ARBA00034617"/>
    </source>
</evidence>
<evidence type="ECO:0000313" key="19">
    <source>
        <dbReference type="EMBL" id="GEJ57960.1"/>
    </source>
</evidence>
<evidence type="ECO:0000259" key="17">
    <source>
        <dbReference type="PROSITE" id="PS51198"/>
    </source>
</evidence>
<evidence type="ECO:0000256" key="14">
    <source>
        <dbReference type="ARBA" id="ARBA00048988"/>
    </source>
</evidence>
<evidence type="ECO:0000256" key="2">
    <source>
        <dbReference type="ARBA" id="ARBA00022741"/>
    </source>
</evidence>
<evidence type="ECO:0000256" key="9">
    <source>
        <dbReference type="ARBA" id="ARBA00023204"/>
    </source>
</evidence>
<keyword evidence="5 15" id="KW-0347">Helicase</keyword>
<protein>
    <recommendedName>
        <fullName evidence="12">DNA 3'-5' helicase</fullName>
        <ecNumber evidence="12">5.6.2.4</ecNumber>
    </recommendedName>
    <alternativeName>
        <fullName evidence="13">DNA 3'-5' helicase II</fullName>
    </alternativeName>
</protein>
<evidence type="ECO:0000256" key="3">
    <source>
        <dbReference type="ARBA" id="ARBA00022763"/>
    </source>
</evidence>
<dbReference type="GO" id="GO:0000725">
    <property type="term" value="P:recombinational repair"/>
    <property type="evidence" value="ECO:0007669"/>
    <property type="project" value="TreeGrafter"/>
</dbReference>
<evidence type="ECO:0000256" key="1">
    <source>
        <dbReference type="ARBA" id="ARBA00022722"/>
    </source>
</evidence>
<comment type="caution">
    <text evidence="19">The sequence shown here is derived from an EMBL/GenBank/DDBJ whole genome shotgun (WGS) entry which is preliminary data.</text>
</comment>
<evidence type="ECO:0000313" key="20">
    <source>
        <dbReference type="Proteomes" id="UP000503640"/>
    </source>
</evidence>
<comment type="catalytic activity">
    <reaction evidence="14">
        <text>ATP + H2O = ADP + phosphate + H(+)</text>
        <dbReference type="Rhea" id="RHEA:13065"/>
        <dbReference type="ChEBI" id="CHEBI:15377"/>
        <dbReference type="ChEBI" id="CHEBI:15378"/>
        <dbReference type="ChEBI" id="CHEBI:30616"/>
        <dbReference type="ChEBI" id="CHEBI:43474"/>
        <dbReference type="ChEBI" id="CHEBI:456216"/>
        <dbReference type="EC" id="5.6.2.4"/>
    </reaction>
</comment>
<keyword evidence="4 15" id="KW-0378">Hydrolase</keyword>
<dbReference type="GO" id="GO:0004527">
    <property type="term" value="F:exonuclease activity"/>
    <property type="evidence" value="ECO:0007669"/>
    <property type="project" value="UniProtKB-KW"/>
</dbReference>
<dbReference type="Pfam" id="PF00580">
    <property type="entry name" value="UvrD-helicase"/>
    <property type="match status" value="1"/>
</dbReference>
<comment type="catalytic activity">
    <reaction evidence="11">
        <text>Couples ATP hydrolysis with the unwinding of duplex DNA by translocating in the 3'-5' direction.</text>
        <dbReference type="EC" id="5.6.2.4"/>
    </reaction>
</comment>
<dbReference type="Gene3D" id="3.90.320.10">
    <property type="match status" value="1"/>
</dbReference>
<name>A0A7I9VPC2_9BACT</name>
<dbReference type="GO" id="GO:0005524">
    <property type="term" value="F:ATP binding"/>
    <property type="evidence" value="ECO:0007669"/>
    <property type="project" value="UniProtKB-UniRule"/>
</dbReference>
<evidence type="ECO:0000256" key="12">
    <source>
        <dbReference type="ARBA" id="ARBA00034808"/>
    </source>
</evidence>
<feature type="domain" description="UvrD-like helicase ATP-binding" evidence="17">
    <location>
        <begin position="3"/>
        <end position="442"/>
    </location>
</feature>
<dbReference type="GO" id="GO:0043138">
    <property type="term" value="F:3'-5' DNA helicase activity"/>
    <property type="evidence" value="ECO:0007669"/>
    <property type="project" value="UniProtKB-EC"/>
</dbReference>
<evidence type="ECO:0000259" key="18">
    <source>
        <dbReference type="PROSITE" id="PS51217"/>
    </source>
</evidence>
<dbReference type="InterPro" id="IPR038726">
    <property type="entry name" value="PDDEXK_AddAB-type"/>
</dbReference>
<feature type="domain" description="UvrD-like helicase C-terminal" evidence="18">
    <location>
        <begin position="469"/>
        <end position="789"/>
    </location>
</feature>
<evidence type="ECO:0000256" key="5">
    <source>
        <dbReference type="ARBA" id="ARBA00022806"/>
    </source>
</evidence>
<evidence type="ECO:0000256" key="13">
    <source>
        <dbReference type="ARBA" id="ARBA00034923"/>
    </source>
</evidence>
<evidence type="ECO:0000256" key="7">
    <source>
        <dbReference type="ARBA" id="ARBA00022840"/>
    </source>
</evidence>
<dbReference type="GO" id="GO:0003677">
    <property type="term" value="F:DNA binding"/>
    <property type="evidence" value="ECO:0007669"/>
    <property type="project" value="UniProtKB-KW"/>
</dbReference>
<keyword evidence="10" id="KW-0413">Isomerase</keyword>
<dbReference type="Proteomes" id="UP000503640">
    <property type="component" value="Unassembled WGS sequence"/>
</dbReference>
<evidence type="ECO:0000256" key="15">
    <source>
        <dbReference type="PROSITE-ProRule" id="PRU00560"/>
    </source>
</evidence>
<dbReference type="SUPFAM" id="SSF52540">
    <property type="entry name" value="P-loop containing nucleoside triphosphate hydrolases"/>
    <property type="match status" value="1"/>
</dbReference>
<evidence type="ECO:0000256" key="8">
    <source>
        <dbReference type="ARBA" id="ARBA00023125"/>
    </source>
</evidence>
<keyword evidence="3" id="KW-0227">DNA damage</keyword>
<dbReference type="Pfam" id="PF12705">
    <property type="entry name" value="PDDEXK_1"/>
    <property type="match status" value="1"/>
</dbReference>
<gene>
    <name evidence="19" type="ORF">AMYX_27010</name>
</gene>
<evidence type="ECO:0000256" key="16">
    <source>
        <dbReference type="SAM" id="MobiDB-lite"/>
    </source>
</evidence>
<dbReference type="InterPro" id="IPR000212">
    <property type="entry name" value="DNA_helicase_UvrD/REP"/>
</dbReference>
<keyword evidence="2 15" id="KW-0547">Nucleotide-binding</keyword>
<dbReference type="InterPro" id="IPR014016">
    <property type="entry name" value="UvrD-like_ATP-bd"/>
</dbReference>
<dbReference type="GO" id="GO:0005829">
    <property type="term" value="C:cytosol"/>
    <property type="evidence" value="ECO:0007669"/>
    <property type="project" value="TreeGrafter"/>
</dbReference>
<keyword evidence="1" id="KW-0540">Nuclease</keyword>
<sequence>MSRIVWGEAALALFQLTGPTAVSAGAGSGKTTCLVELCLRLLSGEATGTPCEPGELVAITFTEKAAAELEERLREALAARAAAAPAGSEEARAWRLRLAGLERMAVGTIHAFAGRLLREHALEAGVDPALEVLDEETSQLWRREAARAALVAALDAGRPEARRLATAHGAGGRRGGLAELVAELARERATLGEEGPARPAASDEGAARAARAAAIAAAEALLAARSEVKTATGARALGALREALDALGEDRSGALRAEALSRFDALAGAVRPWRVGASDGPDARGRKAALIDACEAFGPLAAEVLADPQKLELAALVTEAEARYAARKGAGGALDFDDLLARARALLRGDAALRAELRGRVRALLVDEYQDVNALQEELFQLLSRDEPGLAPGPVLVAVGDLKQSIYRFRGADVAVFRGVLERLAATPPGRALHLSVNHRSGPGVLALVNEVFARCMQPAASDPRPYELAFSEADRLVPVRPPGQAPACELLEDGEGGPSAERRVREARAVAARVQALVSGAAGVEVRERGESGAERGRTPRHGDVAILFRRLTEVETYVRALREAGVPFRLGRGGGFYQAPEVRDLGELAAALTAPDDALAWAALLRSPLCGVSDGVLFALSRLGLGTLARREPEAVVEAVWAMFATANSTATSAATSTAMATATATATSTSTEAERAAEGERLLRFLRAWHALRALVDRVPVDELLRRALALLDLEAAHLASPDGERRCANVRKAVALARRFAQRGGGAAGFAARLRTLAAREAREPEAEVEAPDAVALLSVHQAKGLEWPIVFVPDLGATPPRDGRRAARHPTGALALAFADPEADRHHPTAALEAAREEGRRAAAAESRRLLYVALTRARDRLVLSGEAGRAGDTWRALVEAGLAARPELASRVPLAEAGAFRVGAGATATATANVTSTSSSTATATSNATSTSTATSTATSNATAIGARGAGDVAPPRLARPAPPPAVRVAVTALAEHARCPRRVHFSRQLGLPELAGERGPSQDDPDRATARGTLAHAMLAEVDLAAPPLERRVLLAAAASRRGYDPRSPGVRRIAADVSRFLDAPSARRLARAAAEGRLRREVPFLLRLGGDGAPLCYLTGAIDALLEERGGLAVVDFKYALCRPGAAERYRLQLVAYALAAARAFPGQRVTASLQFLRGPCAAVDVTPTQAELRQFAREAPRLAQAVQAGEGYASTPAALGRDAARCRSEGCGYLARCFPGDPSPADAPRG</sequence>
<dbReference type="Gene3D" id="3.40.50.300">
    <property type="entry name" value="P-loop containing nucleotide triphosphate hydrolases"/>
    <property type="match status" value="4"/>
</dbReference>
<proteinExistence type="predicted"/>
<dbReference type="SUPFAM" id="SSF52980">
    <property type="entry name" value="Restriction endonuclease-like"/>
    <property type="match status" value="1"/>
</dbReference>
<organism evidence="19 20">
    <name type="scientific">Anaeromyxobacter diazotrophicus</name>
    <dbReference type="NCBI Taxonomy" id="2590199"/>
    <lineage>
        <taxon>Bacteria</taxon>
        <taxon>Pseudomonadati</taxon>
        <taxon>Myxococcota</taxon>
        <taxon>Myxococcia</taxon>
        <taxon>Myxococcales</taxon>
        <taxon>Cystobacterineae</taxon>
        <taxon>Anaeromyxobacteraceae</taxon>
        <taxon>Anaeromyxobacter</taxon>
    </lineage>
</organism>
<feature type="region of interest" description="Disordered" evidence="16">
    <location>
        <begin position="917"/>
        <end position="946"/>
    </location>
</feature>
<keyword evidence="9" id="KW-0234">DNA repair</keyword>
<dbReference type="InterPro" id="IPR011335">
    <property type="entry name" value="Restrct_endonuc-II-like"/>
</dbReference>
<dbReference type="PROSITE" id="PS51217">
    <property type="entry name" value="UVRD_HELICASE_CTER"/>
    <property type="match status" value="1"/>
</dbReference>
<evidence type="ECO:0000256" key="4">
    <source>
        <dbReference type="ARBA" id="ARBA00022801"/>
    </source>
</evidence>
<accession>A0A7I9VPC2</accession>
<keyword evidence="6" id="KW-0269">Exonuclease</keyword>
<dbReference type="EC" id="5.6.2.4" evidence="12"/>
<evidence type="ECO:0000256" key="10">
    <source>
        <dbReference type="ARBA" id="ARBA00023235"/>
    </source>
</evidence>
<keyword evidence="20" id="KW-1185">Reference proteome</keyword>